<dbReference type="Proteomes" id="UP000808372">
    <property type="component" value="Chromosome 4"/>
</dbReference>
<protein>
    <recommendedName>
        <fullName evidence="7">Monocarboxylate transporter 9</fullName>
    </recommendedName>
    <alternativeName>
        <fullName evidence="8">Solute carrier family 16 member 9</fullName>
    </alternativeName>
</protein>
<dbReference type="AlphaFoldDB" id="A0A8U0UCQ7"/>
<proteinExistence type="inferred from homology"/>
<feature type="transmembrane region" description="Helical" evidence="10">
    <location>
        <begin position="140"/>
        <end position="158"/>
    </location>
</feature>
<feature type="transmembrane region" description="Helical" evidence="10">
    <location>
        <begin position="415"/>
        <end position="434"/>
    </location>
</feature>
<feature type="transmembrane region" description="Helical" evidence="10">
    <location>
        <begin position="290"/>
        <end position="311"/>
    </location>
</feature>
<evidence type="ECO:0000256" key="3">
    <source>
        <dbReference type="ARBA" id="ARBA00022475"/>
    </source>
</evidence>
<keyword evidence="4 10" id="KW-0812">Transmembrane</keyword>
<keyword evidence="5 10" id="KW-1133">Transmembrane helix</keyword>
<dbReference type="InterPro" id="IPR011701">
    <property type="entry name" value="MFS"/>
</dbReference>
<feature type="transmembrane region" description="Helical" evidence="10">
    <location>
        <begin position="446"/>
        <end position="470"/>
    </location>
</feature>
<comment type="subcellular location">
    <subcellularLocation>
        <location evidence="1">Cell membrane</location>
        <topology evidence="1">Multi-pass membrane protein</topology>
    </subcellularLocation>
</comment>
<comment type="similarity">
    <text evidence="2">Belongs to the major facilitator superfamily. Monocarboxylate porter (TC 2.A.1.13) family.</text>
</comment>
<dbReference type="KEGG" id="snh:120046586"/>
<evidence type="ECO:0000256" key="8">
    <source>
        <dbReference type="ARBA" id="ARBA00035039"/>
    </source>
</evidence>
<feature type="transmembrane region" description="Helical" evidence="10">
    <location>
        <begin position="53"/>
        <end position="72"/>
    </location>
</feature>
<dbReference type="InterPro" id="IPR020846">
    <property type="entry name" value="MFS_dom"/>
</dbReference>
<dbReference type="RefSeq" id="XP_038847880.1">
    <property type="nucleotide sequence ID" value="XM_038991952.1"/>
</dbReference>
<feature type="transmembrane region" description="Helical" evidence="10">
    <location>
        <begin position="164"/>
        <end position="186"/>
    </location>
</feature>
<keyword evidence="12" id="KW-1185">Reference proteome</keyword>
<dbReference type="FunFam" id="1.20.1250.20:FF:000127">
    <property type="entry name" value="Monocarboxylate transporter 9 isoform X2"/>
    <property type="match status" value="1"/>
</dbReference>
<evidence type="ECO:0000256" key="10">
    <source>
        <dbReference type="SAM" id="Phobius"/>
    </source>
</evidence>
<evidence type="ECO:0000256" key="4">
    <source>
        <dbReference type="ARBA" id="ARBA00022692"/>
    </source>
</evidence>
<dbReference type="PROSITE" id="PS50850">
    <property type="entry name" value="MFS"/>
    <property type="match status" value="1"/>
</dbReference>
<accession>A0A8U0UCQ7</accession>
<dbReference type="Pfam" id="PF07690">
    <property type="entry name" value="MFS_1"/>
    <property type="match status" value="2"/>
</dbReference>
<keyword evidence="3" id="KW-1003">Cell membrane</keyword>
<evidence type="ECO:0000313" key="12">
    <source>
        <dbReference type="Proteomes" id="UP000808372"/>
    </source>
</evidence>
<evidence type="ECO:0000256" key="1">
    <source>
        <dbReference type="ARBA" id="ARBA00004651"/>
    </source>
</evidence>
<evidence type="ECO:0000256" key="2">
    <source>
        <dbReference type="ARBA" id="ARBA00006727"/>
    </source>
</evidence>
<dbReference type="PROSITE" id="PS51257">
    <property type="entry name" value="PROKAR_LIPOPROTEIN"/>
    <property type="match status" value="1"/>
</dbReference>
<evidence type="ECO:0000313" key="13">
    <source>
        <dbReference type="RefSeq" id="XP_038847880.1"/>
    </source>
</evidence>
<dbReference type="PANTHER" id="PTHR11360:SF158">
    <property type="entry name" value="MONOCARBOXYLATE TRANSPORTER 9"/>
    <property type="match status" value="1"/>
</dbReference>
<evidence type="ECO:0000256" key="9">
    <source>
        <dbReference type="ARBA" id="ARBA00058966"/>
    </source>
</evidence>
<dbReference type="GO" id="GO:0005886">
    <property type="term" value="C:plasma membrane"/>
    <property type="evidence" value="ECO:0007669"/>
    <property type="project" value="UniProtKB-SubCell"/>
</dbReference>
<feature type="transmembrane region" description="Helical" evidence="10">
    <location>
        <begin position="84"/>
        <end position="102"/>
    </location>
</feature>
<evidence type="ECO:0000256" key="5">
    <source>
        <dbReference type="ARBA" id="ARBA00022989"/>
    </source>
</evidence>
<dbReference type="PANTHER" id="PTHR11360">
    <property type="entry name" value="MONOCARBOXYLATE TRANSPORTER"/>
    <property type="match status" value="1"/>
</dbReference>
<feature type="transmembrane region" description="Helical" evidence="10">
    <location>
        <begin position="381"/>
        <end position="403"/>
    </location>
</feature>
<evidence type="ECO:0000256" key="6">
    <source>
        <dbReference type="ARBA" id="ARBA00023136"/>
    </source>
</evidence>
<organism evidence="12 13">
    <name type="scientific">Salvelinus namaycush</name>
    <name type="common">Lake trout</name>
    <name type="synonym">Salmo namaycush</name>
    <dbReference type="NCBI Taxonomy" id="8040"/>
    <lineage>
        <taxon>Eukaryota</taxon>
        <taxon>Metazoa</taxon>
        <taxon>Chordata</taxon>
        <taxon>Craniata</taxon>
        <taxon>Vertebrata</taxon>
        <taxon>Euteleostomi</taxon>
        <taxon>Actinopterygii</taxon>
        <taxon>Neopterygii</taxon>
        <taxon>Teleostei</taxon>
        <taxon>Protacanthopterygii</taxon>
        <taxon>Salmoniformes</taxon>
        <taxon>Salmonidae</taxon>
        <taxon>Salmoninae</taxon>
        <taxon>Salvelinus</taxon>
    </lineage>
</organism>
<dbReference type="SUPFAM" id="SSF103473">
    <property type="entry name" value="MFS general substrate transporter"/>
    <property type="match status" value="1"/>
</dbReference>
<feature type="transmembrane region" description="Helical" evidence="10">
    <location>
        <begin position="12"/>
        <end position="33"/>
    </location>
</feature>
<dbReference type="Gene3D" id="1.20.1250.20">
    <property type="entry name" value="MFS general substrate transporter like domains"/>
    <property type="match status" value="2"/>
</dbReference>
<dbReference type="GeneID" id="120046586"/>
<sequence>MSPHTSKKALDGGWGWVIIVACFMAQFLAYGSPQSVGILYPEWLHAFQEGKGMTAWVGSLVSGVGLIASPVCSACVDNFGARPVSIFSGVMVAGGLMLSAFAPNVQFLIFSYGIVVGLGCGLVYAATLTITCQYFDKRRGLALGMVTTGTSVGGFLYATAQNELIVLFGLEGCLLIIGALALNLMACAGFMRPLNMPGYYLKQKAALERTKEPLFKKPPADDLKTTPGTAEKNLAVKDHLITIDAKDITTPDNKGGFMAGLAVVKIIKKKRQAYSKYMHSTADFLHDRNFMALCIAIFLFSLGAFPPVLFMEDVAQSEGLIDEVRIIPLVSIVAITTGVGKLTLGMLADMRWINSVFLYAFTLLGTGTALLLIPISKSYVGLQVLSAVVGFFSGNWSLTSYITTKIVGLDKLTQAHGILMFFGGFGIMLGPPVVGWFFDWTQSYDLAFYFSGGSVLLGGVTLFLCALPCWDKKKADIDRPDIQYTSNCDKVASVA</sequence>
<feature type="transmembrane region" description="Helical" evidence="10">
    <location>
        <begin position="356"/>
        <end position="375"/>
    </location>
</feature>
<comment type="function">
    <text evidence="9">Extracellular pH-and Na(+)-sensitive low-affinity creatine transporter. Also functions as a pH-independent carnitine efflux transporter.</text>
</comment>
<dbReference type="InterPro" id="IPR050327">
    <property type="entry name" value="Proton-linked_MCT"/>
</dbReference>
<feature type="transmembrane region" description="Helical" evidence="10">
    <location>
        <begin position="108"/>
        <end position="128"/>
    </location>
</feature>
<dbReference type="GO" id="GO:0008028">
    <property type="term" value="F:monocarboxylic acid transmembrane transporter activity"/>
    <property type="evidence" value="ECO:0007669"/>
    <property type="project" value="TreeGrafter"/>
</dbReference>
<dbReference type="InterPro" id="IPR036259">
    <property type="entry name" value="MFS_trans_sf"/>
</dbReference>
<name>A0A8U0UCQ7_SALNM</name>
<gene>
    <name evidence="13" type="primary">LOC120046586</name>
</gene>
<feature type="domain" description="Major facilitator superfamily (MFS) profile" evidence="11">
    <location>
        <begin position="18"/>
        <end position="470"/>
    </location>
</feature>
<evidence type="ECO:0000256" key="7">
    <source>
        <dbReference type="ARBA" id="ARBA00035035"/>
    </source>
</evidence>
<keyword evidence="6 10" id="KW-0472">Membrane</keyword>
<evidence type="ECO:0000259" key="11">
    <source>
        <dbReference type="PROSITE" id="PS50850"/>
    </source>
</evidence>
<dbReference type="OrthoDB" id="6509908at2759"/>
<reference evidence="13" key="1">
    <citation type="submission" date="2025-08" db="UniProtKB">
        <authorList>
            <consortium name="RefSeq"/>
        </authorList>
    </citation>
    <scope>IDENTIFICATION</scope>
    <source>
        <tissue evidence="13">White muscle</tissue>
    </source>
</reference>
<feature type="transmembrane region" description="Helical" evidence="10">
    <location>
        <begin position="326"/>
        <end position="344"/>
    </location>
</feature>